<reference evidence="2 3" key="1">
    <citation type="submission" date="2019-04" db="EMBL/GenBank/DDBJ databases">
        <title>Bacillus caeni sp. nov., a bacterium isolated from mangrove sediment.</title>
        <authorList>
            <person name="Huang H."/>
            <person name="Mo K."/>
            <person name="Hu Y."/>
        </authorList>
    </citation>
    <scope>NUCLEOTIDE SEQUENCE [LARGE SCALE GENOMIC DNA]</scope>
    <source>
        <strain evidence="2 3">HB172195</strain>
    </source>
</reference>
<gene>
    <name evidence="2" type="ORF">FCL54_07450</name>
</gene>
<dbReference type="OrthoDB" id="2968672at2"/>
<dbReference type="AlphaFoldDB" id="A0A5R9FAT5"/>
<dbReference type="RefSeq" id="WP_138124949.1">
    <property type="nucleotide sequence ID" value="NZ_SWLG01000005.1"/>
</dbReference>
<dbReference type="PROSITE" id="PS51257">
    <property type="entry name" value="PROKAR_LIPOPROTEIN"/>
    <property type="match status" value="1"/>
</dbReference>
<protein>
    <recommendedName>
        <fullName evidence="4">Lipoprotein</fullName>
    </recommendedName>
</protein>
<keyword evidence="1" id="KW-0732">Signal</keyword>
<feature type="chain" id="PRO_5039631162" description="Lipoprotein" evidence="1">
    <location>
        <begin position="22"/>
        <end position="139"/>
    </location>
</feature>
<feature type="signal peptide" evidence="1">
    <location>
        <begin position="1"/>
        <end position="21"/>
    </location>
</feature>
<evidence type="ECO:0000256" key="1">
    <source>
        <dbReference type="SAM" id="SignalP"/>
    </source>
</evidence>
<evidence type="ECO:0000313" key="3">
    <source>
        <dbReference type="Proteomes" id="UP000308230"/>
    </source>
</evidence>
<name>A0A5R9FAT5_9BACL</name>
<keyword evidence="3" id="KW-1185">Reference proteome</keyword>
<sequence length="139" mass="15510">MKLFWAATAGVLLLLSGCVVQKEPALDKSITSEQRQDEVPVSKQASISAVESHQKMTVNHSVRGNSVFIECIIPNFSFSSKHDRSYLTLYVDGKKVKQTNRAAFILKNMPIGKHALSLELFHQNGKSYGIKRDFSVTIK</sequence>
<evidence type="ECO:0000313" key="2">
    <source>
        <dbReference type="EMBL" id="TLS37654.1"/>
    </source>
</evidence>
<accession>A0A5R9FAT5</accession>
<proteinExistence type="predicted"/>
<organism evidence="2 3">
    <name type="scientific">Exobacillus caeni</name>
    <dbReference type="NCBI Taxonomy" id="2574798"/>
    <lineage>
        <taxon>Bacteria</taxon>
        <taxon>Bacillati</taxon>
        <taxon>Bacillota</taxon>
        <taxon>Bacilli</taxon>
        <taxon>Bacillales</taxon>
        <taxon>Guptibacillaceae</taxon>
        <taxon>Exobacillus</taxon>
    </lineage>
</organism>
<evidence type="ECO:0008006" key="4">
    <source>
        <dbReference type="Google" id="ProtNLM"/>
    </source>
</evidence>
<comment type="caution">
    <text evidence="2">The sequence shown here is derived from an EMBL/GenBank/DDBJ whole genome shotgun (WGS) entry which is preliminary data.</text>
</comment>
<dbReference type="Proteomes" id="UP000308230">
    <property type="component" value="Unassembled WGS sequence"/>
</dbReference>
<dbReference type="EMBL" id="SWLG01000005">
    <property type="protein sequence ID" value="TLS37654.1"/>
    <property type="molecule type" value="Genomic_DNA"/>
</dbReference>